<organism evidence="1 2">
    <name type="scientific">Saponaria officinalis</name>
    <name type="common">Common soapwort</name>
    <name type="synonym">Lychnis saponaria</name>
    <dbReference type="NCBI Taxonomy" id="3572"/>
    <lineage>
        <taxon>Eukaryota</taxon>
        <taxon>Viridiplantae</taxon>
        <taxon>Streptophyta</taxon>
        <taxon>Embryophyta</taxon>
        <taxon>Tracheophyta</taxon>
        <taxon>Spermatophyta</taxon>
        <taxon>Magnoliopsida</taxon>
        <taxon>eudicotyledons</taxon>
        <taxon>Gunneridae</taxon>
        <taxon>Pentapetalae</taxon>
        <taxon>Caryophyllales</taxon>
        <taxon>Caryophyllaceae</taxon>
        <taxon>Caryophylleae</taxon>
        <taxon>Saponaria</taxon>
    </lineage>
</organism>
<reference evidence="1" key="1">
    <citation type="submission" date="2024-03" db="EMBL/GenBank/DDBJ databases">
        <title>WGS assembly of Saponaria officinalis var. Norfolk2.</title>
        <authorList>
            <person name="Jenkins J."/>
            <person name="Shu S."/>
            <person name="Grimwood J."/>
            <person name="Barry K."/>
            <person name="Goodstein D."/>
            <person name="Schmutz J."/>
            <person name="Leebens-Mack J."/>
            <person name="Osbourn A."/>
        </authorList>
    </citation>
    <scope>NUCLEOTIDE SEQUENCE [LARGE SCALE GENOMIC DNA]</scope>
    <source>
        <strain evidence="1">JIC</strain>
    </source>
</reference>
<dbReference type="AlphaFoldDB" id="A0AAW1H8F3"/>
<protein>
    <submittedName>
        <fullName evidence="1">Uncharacterized protein</fullName>
    </submittedName>
</protein>
<name>A0AAW1H8F3_SAPOF</name>
<accession>A0AAW1H8F3</accession>
<comment type="caution">
    <text evidence="1">The sequence shown here is derived from an EMBL/GenBank/DDBJ whole genome shotgun (WGS) entry which is preliminary data.</text>
</comment>
<gene>
    <name evidence="1" type="ORF">RND81_12G093700</name>
</gene>
<keyword evidence="2" id="KW-1185">Reference proteome</keyword>
<proteinExistence type="predicted"/>
<evidence type="ECO:0000313" key="2">
    <source>
        <dbReference type="Proteomes" id="UP001443914"/>
    </source>
</evidence>
<dbReference type="Proteomes" id="UP001443914">
    <property type="component" value="Unassembled WGS sequence"/>
</dbReference>
<dbReference type="EMBL" id="JBDFQZ010000012">
    <property type="protein sequence ID" value="KAK9672333.1"/>
    <property type="molecule type" value="Genomic_DNA"/>
</dbReference>
<evidence type="ECO:0000313" key="1">
    <source>
        <dbReference type="EMBL" id="KAK9672333.1"/>
    </source>
</evidence>
<sequence length="181" mass="20818">MPRSMAIITNERLTITFRIRMQCFVTKATGSSRLDRGVVESRFGTNLVVLGPSSRPREIRSLQIRPRKIWALERRLPDEARIRNRRSKHSRLLFILCLLKLYRLPQCGSTTMGFSEGLAFHGRHQRPQLRSHPPDIAICQGLLIIHHSLAKSGQSLKLLSILLEVQISHREGHEFLLFLPL</sequence>